<evidence type="ECO:0000259" key="11">
    <source>
        <dbReference type="PROSITE" id="PS51141"/>
    </source>
</evidence>
<evidence type="ECO:0000313" key="12">
    <source>
        <dbReference type="EMBL" id="KAG6680218.1"/>
    </source>
</evidence>
<keyword evidence="6" id="KW-0238">DNA-binding</keyword>
<proteinExistence type="predicted"/>
<evidence type="ECO:0000256" key="3">
    <source>
        <dbReference type="ARBA" id="ARBA00022771"/>
    </source>
</evidence>
<protein>
    <recommendedName>
        <fullName evidence="11">SBP-type domain-containing protein</fullName>
    </recommendedName>
</protein>
<comment type="caution">
    <text evidence="12">The sequence shown here is derived from an EMBL/GenBank/DDBJ whole genome shotgun (WGS) entry which is preliminary data.</text>
</comment>
<comment type="subcellular location">
    <subcellularLocation>
        <location evidence="1">Nucleus</location>
    </subcellularLocation>
</comment>
<accession>A0A922DC35</accession>
<keyword evidence="7" id="KW-0804">Transcription</keyword>
<feature type="region of interest" description="Disordered" evidence="10">
    <location>
        <begin position="227"/>
        <end position="256"/>
    </location>
</feature>
<gene>
    <name evidence="12" type="ORF">I3842_13G030500</name>
</gene>
<dbReference type="PANTHER" id="PTHR31251:SF180">
    <property type="entry name" value="SBP-TYPE DOMAIN-CONTAINING PROTEIN"/>
    <property type="match status" value="1"/>
</dbReference>
<name>A0A922DC35_CARIL</name>
<reference evidence="12" key="1">
    <citation type="submission" date="2021-01" db="EMBL/GenBank/DDBJ databases">
        <authorList>
            <person name="Lovell J.T."/>
            <person name="Bentley N."/>
            <person name="Bhattarai G."/>
            <person name="Jenkins J.W."/>
            <person name="Sreedasyam A."/>
            <person name="Alarcon Y."/>
            <person name="Bock C."/>
            <person name="Boston L."/>
            <person name="Carlson J."/>
            <person name="Cervantes K."/>
            <person name="Clermont K."/>
            <person name="Krom N."/>
            <person name="Kubenka K."/>
            <person name="Mamidi S."/>
            <person name="Mattison C."/>
            <person name="Monteros M."/>
            <person name="Pisani C."/>
            <person name="Plott C."/>
            <person name="Rajasekar S."/>
            <person name="Rhein H.S."/>
            <person name="Rohla C."/>
            <person name="Song M."/>
            <person name="Hilaire R.S."/>
            <person name="Shu S."/>
            <person name="Wells L."/>
            <person name="Wang X."/>
            <person name="Webber J."/>
            <person name="Heerema R.J."/>
            <person name="Klein P."/>
            <person name="Conner P."/>
            <person name="Grauke L."/>
            <person name="Grimwood J."/>
            <person name="Schmutz J."/>
            <person name="Randall J.J."/>
        </authorList>
    </citation>
    <scope>NUCLEOTIDE SEQUENCE</scope>
    <source>
        <tissue evidence="12">Leaf</tissue>
    </source>
</reference>
<dbReference type="InterPro" id="IPR004333">
    <property type="entry name" value="SBP_dom"/>
</dbReference>
<dbReference type="GO" id="GO:0008270">
    <property type="term" value="F:zinc ion binding"/>
    <property type="evidence" value="ECO:0007669"/>
    <property type="project" value="UniProtKB-KW"/>
</dbReference>
<dbReference type="AlphaFoldDB" id="A0A922DC35"/>
<feature type="domain" description="SBP-type" evidence="11">
    <location>
        <begin position="160"/>
        <end position="237"/>
    </location>
</feature>
<dbReference type="InterPro" id="IPR044817">
    <property type="entry name" value="SBP-like"/>
</dbReference>
<evidence type="ECO:0000256" key="10">
    <source>
        <dbReference type="SAM" id="MobiDB-lite"/>
    </source>
</evidence>
<evidence type="ECO:0000256" key="1">
    <source>
        <dbReference type="ARBA" id="ARBA00004123"/>
    </source>
</evidence>
<evidence type="ECO:0000256" key="8">
    <source>
        <dbReference type="ARBA" id="ARBA00023242"/>
    </source>
</evidence>
<keyword evidence="3 9" id="KW-0863">Zinc-finger</keyword>
<dbReference type="Proteomes" id="UP000811246">
    <property type="component" value="Chromosome 13"/>
</dbReference>
<feature type="compositionally biased region" description="Basic residues" evidence="10">
    <location>
        <begin position="227"/>
        <end position="237"/>
    </location>
</feature>
<evidence type="ECO:0000256" key="5">
    <source>
        <dbReference type="ARBA" id="ARBA00023015"/>
    </source>
</evidence>
<dbReference type="Pfam" id="PF03110">
    <property type="entry name" value="SBP"/>
    <property type="match status" value="1"/>
</dbReference>
<dbReference type="PROSITE" id="PS51141">
    <property type="entry name" value="ZF_SBP"/>
    <property type="match status" value="1"/>
</dbReference>
<evidence type="ECO:0000256" key="6">
    <source>
        <dbReference type="ARBA" id="ARBA00023125"/>
    </source>
</evidence>
<dbReference type="EMBL" id="CM031837">
    <property type="protein sequence ID" value="KAG6680218.1"/>
    <property type="molecule type" value="Genomic_DNA"/>
</dbReference>
<evidence type="ECO:0000256" key="2">
    <source>
        <dbReference type="ARBA" id="ARBA00022723"/>
    </source>
</evidence>
<dbReference type="GO" id="GO:0003677">
    <property type="term" value="F:DNA binding"/>
    <property type="evidence" value="ECO:0007669"/>
    <property type="project" value="UniProtKB-KW"/>
</dbReference>
<keyword evidence="2" id="KW-0479">Metal-binding</keyword>
<keyword evidence="8" id="KW-0539">Nucleus</keyword>
<dbReference type="GO" id="GO:0005634">
    <property type="term" value="C:nucleus"/>
    <property type="evidence" value="ECO:0007669"/>
    <property type="project" value="UniProtKB-SubCell"/>
</dbReference>
<dbReference type="PANTHER" id="PTHR31251">
    <property type="entry name" value="SQUAMOSA PROMOTER-BINDING-LIKE PROTEIN 4"/>
    <property type="match status" value="1"/>
</dbReference>
<keyword evidence="5" id="KW-0805">Transcription regulation</keyword>
<evidence type="ECO:0000256" key="7">
    <source>
        <dbReference type="ARBA" id="ARBA00023163"/>
    </source>
</evidence>
<sequence>MEIGGNMIGQSNVERGQNVNNANIGWDIWELNTSRMDWSSSNSTLYTTANDASAITGGSSSTTRNQDTSAAHALEFPHLDLDYQYQQEQQPPLYSGDGSHCHPDPHLMCLKLGKRHYFEDTSLLGDRHVAGLSSIGKRGKPFYSGGGGGGPSSSSLPATVPRCQVEGCHVALLNAKEYHRRHKVCDMHSKAPKVVVLGSEQRFCQQCSRFHPVSEFDESKRSCRRRLAGHNERRRKSAHDSANRNSAQGGGLSYSLSSPTGRALSLLSSKTDSWVSPADLSSRSSAALCELIAEHRSGILARQLSLDRDWCNQNRGMEDLGEIQPRSSNSLLSHQQNIMFPEPHSWNRFHGSDTHVTLDLMQASSSAYGLLSVREKSKEEEEECSNVWNSFHGAPVV</sequence>
<keyword evidence="4" id="KW-0862">Zinc</keyword>
<evidence type="ECO:0000256" key="9">
    <source>
        <dbReference type="PROSITE-ProRule" id="PRU00470"/>
    </source>
</evidence>
<dbReference type="FunFam" id="4.10.1100.10:FF:000001">
    <property type="entry name" value="Squamosa promoter-binding-like protein 14"/>
    <property type="match status" value="1"/>
</dbReference>
<organism evidence="12 13">
    <name type="scientific">Carya illinoinensis</name>
    <name type="common">Pecan</name>
    <dbReference type="NCBI Taxonomy" id="32201"/>
    <lineage>
        <taxon>Eukaryota</taxon>
        <taxon>Viridiplantae</taxon>
        <taxon>Streptophyta</taxon>
        <taxon>Embryophyta</taxon>
        <taxon>Tracheophyta</taxon>
        <taxon>Spermatophyta</taxon>
        <taxon>Magnoliopsida</taxon>
        <taxon>eudicotyledons</taxon>
        <taxon>Gunneridae</taxon>
        <taxon>Pentapetalae</taxon>
        <taxon>rosids</taxon>
        <taxon>fabids</taxon>
        <taxon>Fagales</taxon>
        <taxon>Juglandaceae</taxon>
        <taxon>Carya</taxon>
    </lineage>
</organism>
<evidence type="ECO:0000256" key="4">
    <source>
        <dbReference type="ARBA" id="ARBA00022833"/>
    </source>
</evidence>
<evidence type="ECO:0000313" key="13">
    <source>
        <dbReference type="Proteomes" id="UP000811246"/>
    </source>
</evidence>